<gene>
    <name evidence="2" type="ORF">CLG94_03290</name>
</gene>
<dbReference type="AlphaFoldDB" id="A0A2T4U026"/>
<dbReference type="Pfam" id="PF13470">
    <property type="entry name" value="PIN_3"/>
    <property type="match status" value="1"/>
</dbReference>
<dbReference type="RefSeq" id="WP_107561463.1">
    <property type="nucleotide sequence ID" value="NZ_NVQC01000013.1"/>
</dbReference>
<keyword evidence="3" id="KW-1185">Reference proteome</keyword>
<organism evidence="2 3">
    <name type="scientific">Candidatus Methylomirabilis limnetica</name>
    <dbReference type="NCBI Taxonomy" id="2033718"/>
    <lineage>
        <taxon>Bacteria</taxon>
        <taxon>Candidatus Methylomirabilota</taxon>
        <taxon>Candidatus Methylomirabilia</taxon>
        <taxon>Candidatus Methylomirabilales</taxon>
        <taxon>Candidatus Methylomirabilaceae</taxon>
        <taxon>Candidatus Methylomirabilis</taxon>
    </lineage>
</organism>
<dbReference type="SUPFAM" id="SSF88723">
    <property type="entry name" value="PIN domain-like"/>
    <property type="match status" value="1"/>
</dbReference>
<evidence type="ECO:0000259" key="1">
    <source>
        <dbReference type="Pfam" id="PF13470"/>
    </source>
</evidence>
<dbReference type="InterPro" id="IPR029060">
    <property type="entry name" value="PIN-like_dom_sf"/>
</dbReference>
<dbReference type="EMBL" id="NVQC01000013">
    <property type="protein sequence ID" value="PTL36709.1"/>
    <property type="molecule type" value="Genomic_DNA"/>
</dbReference>
<dbReference type="OrthoDB" id="1806926at2"/>
<reference evidence="3" key="2">
    <citation type="journal article" date="2018" name="Environ. Microbiol.">
        <title>Bloom of a denitrifying methanotroph, 'Candidatus Methylomirabilis limnetica', in a deep stratified lake.</title>
        <authorList>
            <person name="Graf J.S."/>
            <person name="Mayr M.J."/>
            <person name="Marchant H.K."/>
            <person name="Tienken D."/>
            <person name="Hach P.F."/>
            <person name="Brand A."/>
            <person name="Schubert C.J."/>
            <person name="Kuypers M.M."/>
            <person name="Milucka J."/>
        </authorList>
    </citation>
    <scope>NUCLEOTIDE SEQUENCE [LARGE SCALE GENOMIC DNA]</scope>
    <source>
        <strain evidence="3">Zug</strain>
    </source>
</reference>
<evidence type="ECO:0000313" key="2">
    <source>
        <dbReference type="EMBL" id="PTL36709.1"/>
    </source>
</evidence>
<comment type="caution">
    <text evidence="2">The sequence shown here is derived from an EMBL/GenBank/DDBJ whole genome shotgun (WGS) entry which is preliminary data.</text>
</comment>
<protein>
    <recommendedName>
        <fullName evidence="1">PIN domain-containing protein</fullName>
    </recommendedName>
</protein>
<sequence length="151" mass="16745">MKRPLVFLDADVLFAGVAAPTEQGASHVVLRLGEITLIECVTSTQVVTEVERNFEKKLPSKLPELRLIISRSLRVVPDPEPHELPPYKGQADPKDLPILIAALTHGCRYLLTFNIRHYEPATSEILVQRPGDFLATIRTLLVQLAAGTEKT</sequence>
<proteinExistence type="predicted"/>
<feature type="domain" description="PIN" evidence="1">
    <location>
        <begin position="6"/>
        <end position="116"/>
    </location>
</feature>
<name>A0A2T4U026_9BACT</name>
<reference evidence="2 3" key="1">
    <citation type="submission" date="2017-09" db="EMBL/GenBank/DDBJ databases">
        <title>Bloom of a denitrifying methanotroph, Candidatus Methylomirabilis limnetica, in a deep stratified lake.</title>
        <authorList>
            <person name="Graf J.S."/>
            <person name="Marchant H.K."/>
            <person name="Tienken D."/>
            <person name="Hach P.F."/>
            <person name="Brand A."/>
            <person name="Schubert C.J."/>
            <person name="Kuypers M.M."/>
            <person name="Milucka J."/>
        </authorList>
    </citation>
    <scope>NUCLEOTIDE SEQUENCE [LARGE SCALE GENOMIC DNA]</scope>
    <source>
        <strain evidence="2 3">Zug</strain>
    </source>
</reference>
<dbReference type="Proteomes" id="UP000241436">
    <property type="component" value="Unassembled WGS sequence"/>
</dbReference>
<dbReference type="CDD" id="cd09854">
    <property type="entry name" value="PIN_VapC-like"/>
    <property type="match status" value="1"/>
</dbReference>
<accession>A0A2T4U026</accession>
<evidence type="ECO:0000313" key="3">
    <source>
        <dbReference type="Proteomes" id="UP000241436"/>
    </source>
</evidence>
<dbReference type="InterPro" id="IPR002716">
    <property type="entry name" value="PIN_dom"/>
</dbReference>